<evidence type="ECO:0000313" key="3">
    <source>
        <dbReference type="Proteomes" id="UP000586305"/>
    </source>
</evidence>
<comment type="caution">
    <text evidence="2">The sequence shown here is derived from an EMBL/GenBank/DDBJ whole genome shotgun (WGS) entry which is preliminary data.</text>
</comment>
<accession>A0A849V900</accession>
<feature type="transmembrane region" description="Helical" evidence="1">
    <location>
        <begin position="35"/>
        <end position="55"/>
    </location>
</feature>
<gene>
    <name evidence="2" type="ORF">HG263_01610</name>
</gene>
<dbReference type="AlphaFoldDB" id="A0A849V900"/>
<sequence length="258" mass="29937">MPNWLKSTLTSLAFGVTGSALLWLIQGGIPDTYETLPRIIFITLFLVILCILLSYTQNKFIYPHKGEIPYNLNVNSTELSIPTLYEKYKNSVLLVGPSQNYVLNHHRYPENFEKLINSLSLSKKINILISDITDEKVIQMYQGVSNGKFEREAKEIIHSIKRIDSFIVEKFGQDKLTEIKDNKLLEIRCANGWLDSFCFIDEKTNNGQCYFMLVTQGVPGGGRPVYYFDETDHQDIFNFYHDKYRNNTYHEAKRIWPA</sequence>
<keyword evidence="1" id="KW-1133">Transmembrane helix</keyword>
<feature type="transmembrane region" description="Helical" evidence="1">
    <location>
        <begin position="12"/>
        <end position="29"/>
    </location>
</feature>
<proteinExistence type="predicted"/>
<keyword evidence="1" id="KW-0812">Transmembrane</keyword>
<evidence type="ECO:0000313" key="2">
    <source>
        <dbReference type="EMBL" id="NOU49250.1"/>
    </source>
</evidence>
<dbReference type="EMBL" id="JABBPG010000001">
    <property type="protein sequence ID" value="NOU49250.1"/>
    <property type="molecule type" value="Genomic_DNA"/>
</dbReference>
<protein>
    <submittedName>
        <fullName evidence="2">Uncharacterized protein</fullName>
    </submittedName>
</protein>
<name>A0A849V900_9GAMM</name>
<evidence type="ECO:0000256" key="1">
    <source>
        <dbReference type="SAM" id="Phobius"/>
    </source>
</evidence>
<keyword evidence="3" id="KW-1185">Reference proteome</keyword>
<reference evidence="2 3" key="1">
    <citation type="submission" date="2020-04" db="EMBL/GenBank/DDBJ databases">
        <title>Pseudoalteromonas caenipelagi sp. nov., isolated from a tidal flat.</title>
        <authorList>
            <person name="Park S."/>
            <person name="Yoon J.-H."/>
        </authorList>
    </citation>
    <scope>NUCLEOTIDE SEQUENCE [LARGE SCALE GENOMIC DNA]</scope>
    <source>
        <strain evidence="2 3">JBTF-M23</strain>
    </source>
</reference>
<dbReference type="RefSeq" id="WP_171624340.1">
    <property type="nucleotide sequence ID" value="NZ_JABBPG010000001.1"/>
</dbReference>
<keyword evidence="1" id="KW-0472">Membrane</keyword>
<dbReference type="Proteomes" id="UP000586305">
    <property type="component" value="Unassembled WGS sequence"/>
</dbReference>
<organism evidence="2 3">
    <name type="scientific">Pseudoalteromonas caenipelagi</name>
    <dbReference type="NCBI Taxonomy" id="2726988"/>
    <lineage>
        <taxon>Bacteria</taxon>
        <taxon>Pseudomonadati</taxon>
        <taxon>Pseudomonadota</taxon>
        <taxon>Gammaproteobacteria</taxon>
        <taxon>Alteromonadales</taxon>
        <taxon>Pseudoalteromonadaceae</taxon>
        <taxon>Pseudoalteromonas</taxon>
    </lineage>
</organism>